<dbReference type="Proteomes" id="UP000293854">
    <property type="component" value="Unassembled WGS sequence"/>
</dbReference>
<proteinExistence type="predicted"/>
<dbReference type="RefSeq" id="WP_130135909.1">
    <property type="nucleotide sequence ID" value="NZ_RQTE01000569.1"/>
</dbReference>
<organism evidence="1 2">
    <name type="scientific">Staphylococcus condimenti</name>
    <dbReference type="NCBI Taxonomy" id="70255"/>
    <lineage>
        <taxon>Bacteria</taxon>
        <taxon>Bacillati</taxon>
        <taxon>Bacillota</taxon>
        <taxon>Bacilli</taxon>
        <taxon>Bacillales</taxon>
        <taxon>Staphylococcaceae</taxon>
        <taxon>Staphylococcus</taxon>
    </lineage>
</organism>
<evidence type="ECO:0000313" key="1">
    <source>
        <dbReference type="EMBL" id="RZH98815.1"/>
    </source>
</evidence>
<gene>
    <name evidence="1" type="ORF">EIG99_14120</name>
</gene>
<comment type="caution">
    <text evidence="1">The sequence shown here is derived from an EMBL/GenBank/DDBJ whole genome shotgun (WGS) entry which is preliminary data.</text>
</comment>
<accession>A0A4Q7CII3</accession>
<reference evidence="1 2" key="1">
    <citation type="submission" date="2018-11" db="EMBL/GenBank/DDBJ databases">
        <title>Genomic profiling of Staphylococcus species from a Poultry farm system in KwaZulu-Natal, South Africa.</title>
        <authorList>
            <person name="Amoako D.G."/>
            <person name="Somboro A.M."/>
            <person name="Abia A.L.K."/>
            <person name="Bester L.A."/>
            <person name="Essack S.Y."/>
        </authorList>
    </citation>
    <scope>NUCLEOTIDE SEQUENCE [LARGE SCALE GENOMIC DNA]</scope>
    <source>
        <strain evidence="1 2">SA11</strain>
    </source>
</reference>
<sequence length="288" mass="34227">MFNRINASTDFDNLPFSDELYIDFLETWLYNVRVHVIKENLLSLFEYDITEKFSLWRINENSSDLLNIYNSYTENKSIELETSPQCYDLHIKFISTITKIKFLSSEMISDIDSNCKVPDFMISQLEESSTNLEELITIVDDLKYEYDFSFSSFDWTLETFEEFIEYFINTSEWSYVNDKVRFLVETNDFLDLSFEDAQIINSMKHEFNKLIEIYARVKAYAFEQYSSNAYQLSNQIQYNLIEASRNCYLIDFFYFSEGSLNSKTLESINKFLNNMTQIYSAITQIISQ</sequence>
<dbReference type="AlphaFoldDB" id="A0A4Q7CII3"/>
<protein>
    <submittedName>
        <fullName evidence="1">Uncharacterized protein</fullName>
    </submittedName>
</protein>
<name>A0A4Q7CII3_9STAP</name>
<dbReference type="EMBL" id="RQTE01000569">
    <property type="protein sequence ID" value="RZH98815.1"/>
    <property type="molecule type" value="Genomic_DNA"/>
</dbReference>
<evidence type="ECO:0000313" key="2">
    <source>
        <dbReference type="Proteomes" id="UP000293854"/>
    </source>
</evidence>